<dbReference type="EnsemblPlants" id="EMT33173">
    <property type="protein sequence ID" value="EMT33173"/>
    <property type="gene ID" value="F775_24558"/>
</dbReference>
<feature type="compositionally biased region" description="Polar residues" evidence="1">
    <location>
        <begin position="74"/>
        <end position="83"/>
    </location>
</feature>
<reference evidence="2" key="1">
    <citation type="submission" date="2015-06" db="UniProtKB">
        <authorList>
            <consortium name="EnsemblPlants"/>
        </authorList>
    </citation>
    <scope>IDENTIFICATION</scope>
</reference>
<proteinExistence type="predicted"/>
<feature type="region of interest" description="Disordered" evidence="1">
    <location>
        <begin position="1"/>
        <end position="83"/>
    </location>
</feature>
<organism evidence="2">
    <name type="scientific">Aegilops tauschii</name>
    <name type="common">Tausch's goatgrass</name>
    <name type="synonym">Aegilops squarrosa</name>
    <dbReference type="NCBI Taxonomy" id="37682"/>
    <lineage>
        <taxon>Eukaryota</taxon>
        <taxon>Viridiplantae</taxon>
        <taxon>Streptophyta</taxon>
        <taxon>Embryophyta</taxon>
        <taxon>Tracheophyta</taxon>
        <taxon>Spermatophyta</taxon>
        <taxon>Magnoliopsida</taxon>
        <taxon>Liliopsida</taxon>
        <taxon>Poales</taxon>
        <taxon>Poaceae</taxon>
        <taxon>BOP clade</taxon>
        <taxon>Pooideae</taxon>
        <taxon>Triticodae</taxon>
        <taxon>Triticeae</taxon>
        <taxon>Triticinae</taxon>
        <taxon>Aegilops</taxon>
    </lineage>
</organism>
<sequence length="83" mass="8943">MAASSGGKGGGHVPQGVDGRRQAPNRGLPQLQEAVGGGDHRSMVSPMSKSKEELEVHQQQVQQVVQGDERRYKSTTSTSHYRS</sequence>
<evidence type="ECO:0000256" key="1">
    <source>
        <dbReference type="SAM" id="MobiDB-lite"/>
    </source>
</evidence>
<evidence type="ECO:0000313" key="2">
    <source>
        <dbReference type="EnsemblPlants" id="EMT33173"/>
    </source>
</evidence>
<feature type="compositionally biased region" description="Gly residues" evidence="1">
    <location>
        <begin position="1"/>
        <end position="13"/>
    </location>
</feature>
<dbReference type="AlphaFoldDB" id="M8CG14"/>
<protein>
    <submittedName>
        <fullName evidence="2">Uncharacterized protein</fullName>
    </submittedName>
</protein>
<accession>M8CG14</accession>
<name>M8CG14_AEGTA</name>